<dbReference type="Proteomes" id="UP000076661">
    <property type="component" value="Unassembled WGS sequence"/>
</dbReference>
<dbReference type="AlphaFoldDB" id="A0A167NVK8"/>
<dbReference type="SMART" id="SM00560">
    <property type="entry name" value="LamGL"/>
    <property type="match status" value="1"/>
</dbReference>
<evidence type="ECO:0000256" key="1">
    <source>
        <dbReference type="ARBA" id="ARBA00022729"/>
    </source>
</evidence>
<evidence type="ECO:0000313" key="6">
    <source>
        <dbReference type="EMBL" id="KZN68912.1"/>
    </source>
</evidence>
<dbReference type="EMBL" id="AUXX01000007">
    <property type="protein sequence ID" value="KZN68912.1"/>
    <property type="molecule type" value="Genomic_DNA"/>
</dbReference>
<dbReference type="CDD" id="cd00110">
    <property type="entry name" value="LamG"/>
    <property type="match status" value="1"/>
</dbReference>
<protein>
    <recommendedName>
        <fullName evidence="8">LamG-like jellyroll fold domain-containing protein</fullName>
    </recommendedName>
</protein>
<accession>A0A167NVK8</accession>
<feature type="domain" description="LamG-like jellyroll fold" evidence="5">
    <location>
        <begin position="91"/>
        <end position="229"/>
    </location>
</feature>
<feature type="signal peptide" evidence="3">
    <location>
        <begin position="1"/>
        <end position="22"/>
    </location>
</feature>
<evidence type="ECO:0000313" key="7">
    <source>
        <dbReference type="Proteomes" id="UP000076661"/>
    </source>
</evidence>
<evidence type="ECO:0000259" key="4">
    <source>
        <dbReference type="SMART" id="SM00282"/>
    </source>
</evidence>
<feature type="domain" description="Laminin G" evidence="4">
    <location>
        <begin position="91"/>
        <end position="224"/>
    </location>
</feature>
<comment type="caution">
    <text evidence="6">The sequence shown here is derived from an EMBL/GenBank/DDBJ whole genome shotgun (WGS) entry which is preliminary data.</text>
</comment>
<dbReference type="Gene3D" id="2.60.120.200">
    <property type="match status" value="1"/>
</dbReference>
<organism evidence="6 7">
    <name type="scientific">Pseudoalteromonas luteoviolacea S4060-1</name>
    <dbReference type="NCBI Taxonomy" id="1365257"/>
    <lineage>
        <taxon>Bacteria</taxon>
        <taxon>Pseudomonadati</taxon>
        <taxon>Pseudomonadota</taxon>
        <taxon>Gammaproteobacteria</taxon>
        <taxon>Alteromonadales</taxon>
        <taxon>Pseudoalteromonadaceae</taxon>
        <taxon>Pseudoalteromonas</taxon>
    </lineage>
</organism>
<reference evidence="6 7" key="1">
    <citation type="submission" date="2013-07" db="EMBL/GenBank/DDBJ databases">
        <title>Comparative Genomic and Metabolomic Analysis of Twelve Strains of Pseudoalteromonas luteoviolacea.</title>
        <authorList>
            <person name="Vynne N.G."/>
            <person name="Mansson M."/>
            <person name="Gram L."/>
        </authorList>
    </citation>
    <scope>NUCLEOTIDE SEQUENCE [LARGE SCALE GENOMIC DNA]</scope>
    <source>
        <strain evidence="6 7">S4060-1</strain>
    </source>
</reference>
<dbReference type="InterPro" id="IPR006558">
    <property type="entry name" value="LamG-like"/>
</dbReference>
<dbReference type="PATRIC" id="fig|1365257.3.peg.1079"/>
<evidence type="ECO:0008006" key="8">
    <source>
        <dbReference type="Google" id="ProtNLM"/>
    </source>
</evidence>
<keyword evidence="1 3" id="KW-0732">Signal</keyword>
<sequence>MKRIISLLLTGLPLVFANNAIANVSSEALQAHWSGSIIPGSARDVSLNAHHGALVGGMSIRAGVVDFGFNFDGNDSHIKVADSDAWAFADKDFTISFWIKPRAYDSSYTRVMSHWQWGGGSNRAWEMYIHGGKLTFDAAGAFSLKTSSTLSTDQWHHVTVSRSNGVAKVYVNGLVEDTNVNASATLNNSSTYMLIGAVIGTDGVNAHSGDTLNGEMDEIRVYHRALSDSEVDKLANPYPPSSWQPEPNTTSQFYPAATNCNMEDFVLTPKAHAYRGSYEVSQGKIMTCNLPINPGKFIERVVFDHRVHEMASKSCRIGVINAAYGSTATNTNPMTLSTDGMIDVWVYEDLGAWDAYSNGHPHNTIVVTCDHETFTGESWVRYGVIRVDYAAQ</sequence>
<dbReference type="SUPFAM" id="SSF49899">
    <property type="entry name" value="Concanavalin A-like lectins/glucanases"/>
    <property type="match status" value="1"/>
</dbReference>
<dbReference type="Pfam" id="PF13385">
    <property type="entry name" value="Laminin_G_3"/>
    <property type="match status" value="1"/>
</dbReference>
<proteinExistence type="predicted"/>
<gene>
    <name evidence="6" type="ORF">N478_13385</name>
</gene>
<dbReference type="InterPro" id="IPR013320">
    <property type="entry name" value="ConA-like_dom_sf"/>
</dbReference>
<keyword evidence="2" id="KW-1015">Disulfide bond</keyword>
<name>A0A167NVK8_9GAMM</name>
<feature type="chain" id="PRO_5007890903" description="LamG-like jellyroll fold domain-containing protein" evidence="3">
    <location>
        <begin position="23"/>
        <end position="392"/>
    </location>
</feature>
<dbReference type="SMART" id="SM00282">
    <property type="entry name" value="LamG"/>
    <property type="match status" value="1"/>
</dbReference>
<dbReference type="RefSeq" id="WP_063373364.1">
    <property type="nucleotide sequence ID" value="NZ_AUXX01000007.1"/>
</dbReference>
<evidence type="ECO:0000259" key="5">
    <source>
        <dbReference type="SMART" id="SM00560"/>
    </source>
</evidence>
<evidence type="ECO:0000256" key="3">
    <source>
        <dbReference type="SAM" id="SignalP"/>
    </source>
</evidence>
<dbReference type="PANTHER" id="PTHR42535:SF2">
    <property type="entry name" value="CHROMOSOME UNDETERMINED SCAFFOLD_146, WHOLE GENOME SHOTGUN SEQUENCE"/>
    <property type="match status" value="1"/>
</dbReference>
<dbReference type="PANTHER" id="PTHR42535">
    <property type="entry name" value="OOKINETE PROTEIN, PUTATIVE-RELATED"/>
    <property type="match status" value="1"/>
</dbReference>
<dbReference type="InterPro" id="IPR001791">
    <property type="entry name" value="Laminin_G"/>
</dbReference>
<evidence type="ECO:0000256" key="2">
    <source>
        <dbReference type="ARBA" id="ARBA00023157"/>
    </source>
</evidence>